<keyword evidence="2" id="KW-1185">Reference proteome</keyword>
<dbReference type="AlphaFoldDB" id="A0A373FQN9"/>
<comment type="caution">
    <text evidence="1">The sequence shown here is derived from an EMBL/GenBank/DDBJ whole genome shotgun (WGS) entry which is preliminary data.</text>
</comment>
<accession>A0A373FQN9</accession>
<sequence>MQEIIVGVIVVLAAVALVWRLMPGALKRKLAGSHPALSGLGKESGCGGCSACEGDHCAPKKS</sequence>
<gene>
    <name evidence="1" type="ORF">DZC30_05340</name>
</gene>
<dbReference type="Proteomes" id="UP000261948">
    <property type="component" value="Unassembled WGS sequence"/>
</dbReference>
<evidence type="ECO:0000313" key="2">
    <source>
        <dbReference type="Proteomes" id="UP000261948"/>
    </source>
</evidence>
<organism evidence="1 2">
    <name type="scientific">Comamonas testosteroni</name>
    <name type="common">Pseudomonas testosteroni</name>
    <dbReference type="NCBI Taxonomy" id="285"/>
    <lineage>
        <taxon>Bacteria</taxon>
        <taxon>Pseudomonadati</taxon>
        <taxon>Pseudomonadota</taxon>
        <taxon>Betaproteobacteria</taxon>
        <taxon>Burkholderiales</taxon>
        <taxon>Comamonadaceae</taxon>
        <taxon>Comamonas</taxon>
    </lineage>
</organism>
<dbReference type="EMBL" id="QURR01000004">
    <property type="protein sequence ID" value="RGE46187.1"/>
    <property type="molecule type" value="Genomic_DNA"/>
</dbReference>
<protein>
    <recommendedName>
        <fullName evidence="3">FeoB-associated Cys-rich membrane protein</fullName>
    </recommendedName>
</protein>
<reference evidence="1 2" key="1">
    <citation type="submission" date="2018-08" db="EMBL/GenBank/DDBJ databases">
        <title>Comamonas testosteroni strain SWCO2.</title>
        <authorList>
            <person name="Jiang N."/>
            <person name="Zhang X.Z."/>
        </authorList>
    </citation>
    <scope>NUCLEOTIDE SEQUENCE [LARGE SCALE GENOMIC DNA]</scope>
    <source>
        <strain evidence="1 2">SWCO2</strain>
    </source>
</reference>
<name>A0A373FQN9_COMTE</name>
<evidence type="ECO:0008006" key="3">
    <source>
        <dbReference type="Google" id="ProtNLM"/>
    </source>
</evidence>
<proteinExistence type="predicted"/>
<evidence type="ECO:0000313" key="1">
    <source>
        <dbReference type="EMBL" id="RGE46187.1"/>
    </source>
</evidence>